<keyword evidence="11" id="KW-1185">Reference proteome</keyword>
<dbReference type="GO" id="GO:0005634">
    <property type="term" value="C:nucleus"/>
    <property type="evidence" value="ECO:0007669"/>
    <property type="project" value="UniProtKB-SubCell"/>
</dbReference>
<evidence type="ECO:0000313" key="10">
    <source>
        <dbReference type="EMBL" id="PWN19713.1"/>
    </source>
</evidence>
<evidence type="ECO:0000256" key="2">
    <source>
        <dbReference type="ARBA" id="ARBA00008035"/>
    </source>
</evidence>
<keyword evidence="3 7" id="KW-0805">Transcription regulation</keyword>
<proteinExistence type="inferred from homology"/>
<feature type="region of interest" description="Disordered" evidence="8">
    <location>
        <begin position="451"/>
        <end position="480"/>
    </location>
</feature>
<reference evidence="10 11" key="1">
    <citation type="journal article" date="2018" name="Mol. Biol. Evol.">
        <title>Broad Genomic Sampling Reveals a Smut Pathogenic Ancestry of the Fungal Clade Ustilaginomycotina.</title>
        <authorList>
            <person name="Kijpornyongpan T."/>
            <person name="Mondo S.J."/>
            <person name="Barry K."/>
            <person name="Sandor L."/>
            <person name="Lee J."/>
            <person name="Lipzen A."/>
            <person name="Pangilinan J."/>
            <person name="LaButti K."/>
            <person name="Hainaut M."/>
            <person name="Henrissat B."/>
            <person name="Grigoriev I.V."/>
            <person name="Spatafora J.W."/>
            <person name="Aime M.C."/>
        </authorList>
    </citation>
    <scope>NUCLEOTIDE SEQUENCE [LARGE SCALE GENOMIC DNA]</scope>
    <source>
        <strain evidence="10 11">MCA 4718</strain>
    </source>
</reference>
<keyword evidence="5 7" id="KW-0539">Nucleus</keyword>
<dbReference type="InterPro" id="IPR024943">
    <property type="entry name" value="Enhancer_polycomb"/>
</dbReference>
<dbReference type="OrthoDB" id="435275at2759"/>
<evidence type="ECO:0000259" key="9">
    <source>
        <dbReference type="Pfam" id="PF10513"/>
    </source>
</evidence>
<feature type="compositionally biased region" description="Low complexity" evidence="8">
    <location>
        <begin position="664"/>
        <end position="695"/>
    </location>
</feature>
<evidence type="ECO:0000256" key="7">
    <source>
        <dbReference type="RuleBase" id="RU361124"/>
    </source>
</evidence>
<comment type="similarity">
    <text evidence="2 7">Belongs to the enhancer of polycomb family.</text>
</comment>
<dbReference type="GO" id="GO:0035267">
    <property type="term" value="C:NuA4 histone acetyltransferase complex"/>
    <property type="evidence" value="ECO:0007669"/>
    <property type="project" value="InterPro"/>
</dbReference>
<evidence type="ECO:0000313" key="11">
    <source>
        <dbReference type="Proteomes" id="UP000245942"/>
    </source>
</evidence>
<feature type="compositionally biased region" description="Acidic residues" evidence="8">
    <location>
        <begin position="723"/>
        <end position="736"/>
    </location>
</feature>
<feature type="region of interest" description="Disordered" evidence="8">
    <location>
        <begin position="400"/>
        <end position="439"/>
    </location>
</feature>
<evidence type="ECO:0000256" key="1">
    <source>
        <dbReference type="ARBA" id="ARBA00004123"/>
    </source>
</evidence>
<dbReference type="Proteomes" id="UP000245942">
    <property type="component" value="Unassembled WGS sequence"/>
</dbReference>
<feature type="compositionally biased region" description="Polar residues" evidence="8">
    <location>
        <begin position="1085"/>
        <end position="1094"/>
    </location>
</feature>
<feature type="compositionally biased region" description="Polar residues" evidence="8">
    <location>
        <begin position="867"/>
        <end position="877"/>
    </location>
</feature>
<dbReference type="InterPro" id="IPR019542">
    <property type="entry name" value="Enhancer_polycomb-like_N"/>
</dbReference>
<sequence length="1227" mass="130344">MPIATNSRTRFKKLSYKAPVIVHRGNLQQSAQQVEVEGLDEHDTPNLGVDLSEVTEHHLQAALSSTQLAAEGDKSISAKPAYHIPTPDAKQVLDSKVYAELYRPGAYQDPVTYVRSSSTVEDAIKGPSYNLDEDDQEWLEARNEKAKEAAAAALKDMKPALLAKLTGGVSAKGKNREQTPAQLAAALGEENVEYRIISEDEMEMVMTVFEQVTSERVPFAHVDRSQLPSQEDLLTAFEGESSVAKLALPELPELSWEKEASTSAKGIKKPQTVEWSPANPWHNLSALKLIAPILYPWWKERREERQGKLIIPQLNFDESNDSDPYVCFRRREVKLTRKTRKTDVLHLEKLLKLRIEMDHAVEMLQNIAQREKTKRASLGQDRTLWDATKDLQDVKRAWGIAGPNAGQDDEDLISGEKRDEAGYGVGAAPRKKRRTEEAAAAAAAAASAAATAAVSSSKGPKRPRPSVEPGSTTATAGSPVAAPSLGQAIMERAQAVQAYIERECLRRAETDVGWEEGSDAAYQPVPAPANIRNFRPIQSDAADVPPFASAPTLRSGRPPSFRRRLARGGRVFLDRRMLAPSPVPANLAEWPSRRDAPSLVNQRRTTTASSSLSSARAARFGQVQQPEVLTGPFAFASDLRPSLLSTLAQPSADDRGRSFVPLPASHSPHSDAASDSSQSTDRSKTSTATSGAASTVLTEVEEMDEDVREDAENKQSHRYMASSDEESSDDEEDEAHIEERKRVQQERWRYDDESGHWAGLGLYGLGGMEDDDEAVLDDFDQRFMKYRMTLLEEEDFVKLSTDWTHVMQAQMAIDCPPPAPNVSVVGPTAAQAQQQHAAATAAAAAAQEARRGSAEANGPKSAGAAGSNGSRPNATPNAQAVQAAQMQAAQQHAQLRQQQAAAIAAATAAGAGGLGSLSGSVSMLPPNVPAMTALPPTSSSAVAARAAQTNVGGPLSALQQQQQIHQAQVQLAFQQHQQQQRQAAAAAAAAQAQAQAQGRSSPNLAQQQPGTANRARMLSSSSGGQPAHAHPLAQNFANGNAGSSSPLNAQNGQARFASNPGFNGISGPNTAASSPQMQAAIANGSPPSGSSPLMQHQGQFQSQAGNQQLRLPQGSFQQQQPQVPQQPFNNAAMQHANSLAQLQQQLAAMQAVQAAGAGGAAAGGANGMSGPSAAQLMAMKAALMNSQNQNLQLKLPANRALQINGGVNGGGGPNGGAGGSGAPNGSG</sequence>
<organism evidence="10 11">
    <name type="scientific">Pseudomicrostroma glucosiphilum</name>
    <dbReference type="NCBI Taxonomy" id="1684307"/>
    <lineage>
        <taxon>Eukaryota</taxon>
        <taxon>Fungi</taxon>
        <taxon>Dikarya</taxon>
        <taxon>Basidiomycota</taxon>
        <taxon>Ustilaginomycotina</taxon>
        <taxon>Exobasidiomycetes</taxon>
        <taxon>Microstromatales</taxon>
        <taxon>Microstromatales incertae sedis</taxon>
        <taxon>Pseudomicrostroma</taxon>
    </lineage>
</organism>
<feature type="region of interest" description="Disordered" evidence="8">
    <location>
        <begin position="991"/>
        <end position="1105"/>
    </location>
</feature>
<comment type="subcellular location">
    <subcellularLocation>
        <location evidence="1 7">Nucleus</location>
    </subcellularLocation>
</comment>
<evidence type="ECO:0000256" key="5">
    <source>
        <dbReference type="ARBA" id="ARBA00023242"/>
    </source>
</evidence>
<keyword evidence="4 7" id="KW-0804">Transcription</keyword>
<feature type="region of interest" description="Disordered" evidence="8">
    <location>
        <begin position="841"/>
        <end position="885"/>
    </location>
</feature>
<feature type="domain" description="Enhancer of polycomb-like N-terminal" evidence="9">
    <location>
        <begin position="11"/>
        <end position="211"/>
    </location>
</feature>
<comment type="function">
    <text evidence="6">Component of the NuA4 histone acetyltransferase complex which is involved in transcriptional activation of selected genes principally by acetylation of nucleosomal histone H4 and H2A. The NuA4 complex is also involved in DNA repair. Involved in gene silencing by neighboring heterochromatin, blockage of the silencing spreading along the chromosome, and required for cell cycle progression through G2/M.</text>
</comment>
<feature type="compositionally biased region" description="Polar residues" evidence="8">
    <location>
        <begin position="998"/>
        <end position="1011"/>
    </location>
</feature>
<name>A0A316U5U9_9BASI</name>
<gene>
    <name evidence="10" type="ORF">BCV69DRAFT_283819</name>
</gene>
<dbReference type="GeneID" id="37014561"/>
<protein>
    <recommendedName>
        <fullName evidence="7">Enhancer of polycomb-like protein</fullName>
    </recommendedName>
</protein>
<dbReference type="PANTHER" id="PTHR14898">
    <property type="entry name" value="ENHANCER OF POLYCOMB"/>
    <property type="match status" value="1"/>
</dbReference>
<dbReference type="EMBL" id="KZ819330">
    <property type="protein sequence ID" value="PWN19713.1"/>
    <property type="molecule type" value="Genomic_DNA"/>
</dbReference>
<evidence type="ECO:0000256" key="8">
    <source>
        <dbReference type="SAM" id="MobiDB-lite"/>
    </source>
</evidence>
<dbReference type="AlphaFoldDB" id="A0A316U5U9"/>
<feature type="region of interest" description="Disordered" evidence="8">
    <location>
        <begin position="1204"/>
        <end position="1227"/>
    </location>
</feature>
<feature type="compositionally biased region" description="Low complexity" evidence="8">
    <location>
        <begin position="603"/>
        <end position="616"/>
    </location>
</feature>
<feature type="compositionally biased region" description="Polar residues" evidence="8">
    <location>
        <begin position="1066"/>
        <end position="1077"/>
    </location>
</feature>
<feature type="region of interest" description="Disordered" evidence="8">
    <location>
        <begin position="649"/>
        <end position="744"/>
    </location>
</feature>
<feature type="compositionally biased region" description="Gly residues" evidence="8">
    <location>
        <begin position="1206"/>
        <end position="1227"/>
    </location>
</feature>
<dbReference type="GO" id="GO:0006357">
    <property type="term" value="P:regulation of transcription by RNA polymerase II"/>
    <property type="evidence" value="ECO:0007669"/>
    <property type="project" value="InterPro"/>
</dbReference>
<accession>A0A316U5U9</accession>
<dbReference type="Pfam" id="PF10513">
    <property type="entry name" value="EPL1"/>
    <property type="match status" value="1"/>
</dbReference>
<evidence type="ECO:0000256" key="6">
    <source>
        <dbReference type="ARBA" id="ARBA00025513"/>
    </source>
</evidence>
<feature type="compositionally biased region" description="Low complexity" evidence="8">
    <location>
        <begin position="1095"/>
        <end position="1105"/>
    </location>
</feature>
<evidence type="ECO:0000256" key="4">
    <source>
        <dbReference type="ARBA" id="ARBA00023163"/>
    </source>
</evidence>
<feature type="region of interest" description="Disordered" evidence="8">
    <location>
        <begin position="583"/>
        <end position="616"/>
    </location>
</feature>
<evidence type="ECO:0000256" key="3">
    <source>
        <dbReference type="ARBA" id="ARBA00023015"/>
    </source>
</evidence>
<feature type="compositionally biased region" description="Acidic residues" evidence="8">
    <location>
        <begin position="699"/>
        <end position="709"/>
    </location>
</feature>
<dbReference type="RefSeq" id="XP_025346873.1">
    <property type="nucleotide sequence ID" value="XM_025492827.1"/>
</dbReference>
<dbReference type="STRING" id="1684307.A0A316U5U9"/>
<feature type="compositionally biased region" description="Polar residues" evidence="8">
    <location>
        <begin position="1035"/>
        <end position="1053"/>
    </location>
</feature>